<dbReference type="EMBL" id="LFKP01000008">
    <property type="protein sequence ID" value="OHV96605.1"/>
    <property type="molecule type" value="Genomic_DNA"/>
</dbReference>
<accession>A0A1S1U858</accession>
<evidence type="ECO:0000313" key="1">
    <source>
        <dbReference type="EMBL" id="OHV96605.1"/>
    </source>
</evidence>
<protein>
    <submittedName>
        <fullName evidence="1">Uncharacterized protein</fullName>
    </submittedName>
</protein>
<dbReference type="Proteomes" id="UP000179840">
    <property type="component" value="Unassembled WGS sequence"/>
</dbReference>
<gene>
    <name evidence="1" type="ORF">AKG95_17995</name>
</gene>
<dbReference type="AlphaFoldDB" id="A0A1S1U858"/>
<sequence>MFQSDNINLLFIFYAINYHLRKKNMNTEKLNQFVFSQMVMQKAKALAATEHGKAVSPSDEHILKAVKELYAEQDAVKRVTESSATEPKVRFL</sequence>
<comment type="caution">
    <text evidence="1">The sequence shown here is derived from an EMBL/GenBank/DDBJ whole genome shotgun (WGS) entry which is preliminary data.</text>
</comment>
<organism evidence="1 2">
    <name type="scientific">Janthinobacterium lividum</name>
    <dbReference type="NCBI Taxonomy" id="29581"/>
    <lineage>
        <taxon>Bacteria</taxon>
        <taxon>Pseudomonadati</taxon>
        <taxon>Pseudomonadota</taxon>
        <taxon>Betaproteobacteria</taxon>
        <taxon>Burkholderiales</taxon>
        <taxon>Oxalobacteraceae</taxon>
        <taxon>Janthinobacterium</taxon>
    </lineage>
</organism>
<reference evidence="1 2" key="1">
    <citation type="submission" date="2015-06" db="EMBL/GenBank/DDBJ databases">
        <title>Draft genome sequencing of a biphenyl-degrading bacterium, Janthinobacterium lividum MEG1.</title>
        <authorList>
            <person name="Shimodaira J."/>
            <person name="Hatta T."/>
        </authorList>
    </citation>
    <scope>NUCLEOTIDE SEQUENCE [LARGE SCALE GENOMIC DNA]</scope>
    <source>
        <strain evidence="1 2">MEG1</strain>
    </source>
</reference>
<proteinExistence type="predicted"/>
<name>A0A1S1U858_9BURK</name>
<evidence type="ECO:0000313" key="2">
    <source>
        <dbReference type="Proteomes" id="UP000179840"/>
    </source>
</evidence>